<evidence type="ECO:0000313" key="7">
    <source>
        <dbReference type="WBParaSite" id="jg4852"/>
    </source>
</evidence>
<evidence type="ECO:0000256" key="4">
    <source>
        <dbReference type="SAM" id="MobiDB-lite"/>
    </source>
</evidence>
<evidence type="ECO:0000313" key="6">
    <source>
        <dbReference type="Proteomes" id="UP000887574"/>
    </source>
</evidence>
<dbReference type="PROSITE" id="PS50102">
    <property type="entry name" value="RRM"/>
    <property type="match status" value="1"/>
</dbReference>
<dbReference type="AlphaFoldDB" id="A0A915EDY9"/>
<dbReference type="GO" id="GO:0003723">
    <property type="term" value="F:RNA binding"/>
    <property type="evidence" value="ECO:0007669"/>
    <property type="project" value="UniProtKB-UniRule"/>
</dbReference>
<keyword evidence="1" id="KW-0677">Repeat</keyword>
<feature type="region of interest" description="Disordered" evidence="4">
    <location>
        <begin position="1"/>
        <end position="29"/>
    </location>
</feature>
<reference evidence="7" key="1">
    <citation type="submission" date="2022-11" db="UniProtKB">
        <authorList>
            <consortium name="WormBaseParasite"/>
        </authorList>
    </citation>
    <scope>IDENTIFICATION</scope>
</reference>
<keyword evidence="2 3" id="KW-0694">RNA-binding</keyword>
<protein>
    <submittedName>
        <fullName evidence="7">RRM domain-containing protein</fullName>
    </submittedName>
</protein>
<proteinExistence type="predicted"/>
<dbReference type="InterPro" id="IPR000504">
    <property type="entry name" value="RRM_dom"/>
</dbReference>
<evidence type="ECO:0000259" key="5">
    <source>
        <dbReference type="PROSITE" id="PS50102"/>
    </source>
</evidence>
<sequence>MGGSNRYSPYGQPYNQRNQDMGGGYGYGGRGGGYGGRGGDPYGPANNASPTKVFIRGLPFRVTGKEIEDFFAPLVCVNIQVGTLGDGRSSGDGIVEFQTPQDANQALAKDRQNIGSRYVELFLSTNTKIPAQTRYDSIGGKGHNGGAGGYEDMWGPPAPPRAAPLGHDRVAGGAPSYYGNGNGAGPGYGAPAGGAPGYGAPAGGAPGYGAPAAGYGGGYGNGNGLRTTIGQPPTEMYESWSEEEVDLITCKSYEEVDANLTIGFADVFAQESAEDNKVSTSVKPPVKEMKIISGKPPSTPSSFKMFGRGLPLLLLMARRRTRIR</sequence>
<dbReference type="InterPro" id="IPR050666">
    <property type="entry name" value="ESRP"/>
</dbReference>
<dbReference type="Gene3D" id="3.30.70.330">
    <property type="match status" value="1"/>
</dbReference>
<dbReference type="Pfam" id="PF00076">
    <property type="entry name" value="RRM_1"/>
    <property type="match status" value="1"/>
</dbReference>
<dbReference type="SUPFAM" id="SSF54928">
    <property type="entry name" value="RNA-binding domain, RBD"/>
    <property type="match status" value="1"/>
</dbReference>
<dbReference type="PANTHER" id="PTHR13976">
    <property type="entry name" value="HETEROGENEOUS NUCLEAR RIBONUCLEOPROTEIN-RELATED"/>
    <property type="match status" value="1"/>
</dbReference>
<dbReference type="InterPro" id="IPR012677">
    <property type="entry name" value="Nucleotide-bd_a/b_plait_sf"/>
</dbReference>
<dbReference type="SMART" id="SM00360">
    <property type="entry name" value="RRM"/>
    <property type="match status" value="1"/>
</dbReference>
<dbReference type="Proteomes" id="UP000887574">
    <property type="component" value="Unplaced"/>
</dbReference>
<feature type="domain" description="RRM" evidence="5">
    <location>
        <begin position="51"/>
        <end position="126"/>
    </location>
</feature>
<dbReference type="InterPro" id="IPR035979">
    <property type="entry name" value="RBD_domain_sf"/>
</dbReference>
<name>A0A915EDY9_9BILA</name>
<organism evidence="6 7">
    <name type="scientific">Ditylenchus dipsaci</name>
    <dbReference type="NCBI Taxonomy" id="166011"/>
    <lineage>
        <taxon>Eukaryota</taxon>
        <taxon>Metazoa</taxon>
        <taxon>Ecdysozoa</taxon>
        <taxon>Nematoda</taxon>
        <taxon>Chromadorea</taxon>
        <taxon>Rhabditida</taxon>
        <taxon>Tylenchina</taxon>
        <taxon>Tylenchomorpha</taxon>
        <taxon>Sphaerularioidea</taxon>
        <taxon>Anguinidae</taxon>
        <taxon>Anguininae</taxon>
        <taxon>Ditylenchus</taxon>
    </lineage>
</organism>
<evidence type="ECO:0000256" key="2">
    <source>
        <dbReference type="ARBA" id="ARBA00022884"/>
    </source>
</evidence>
<dbReference type="WBParaSite" id="jg4852">
    <property type="protein sequence ID" value="jg4852"/>
    <property type="gene ID" value="jg4852"/>
</dbReference>
<evidence type="ECO:0000256" key="1">
    <source>
        <dbReference type="ARBA" id="ARBA00022737"/>
    </source>
</evidence>
<accession>A0A915EDY9</accession>
<keyword evidence="6" id="KW-1185">Reference proteome</keyword>
<evidence type="ECO:0000256" key="3">
    <source>
        <dbReference type="PROSITE-ProRule" id="PRU00176"/>
    </source>
</evidence>